<dbReference type="InterPro" id="IPR000415">
    <property type="entry name" value="Nitroreductase-like"/>
</dbReference>
<reference evidence="5 6" key="1">
    <citation type="journal article" date="2015" name="Genome Announc.">
        <title>Expanding the biotechnology potential of lactobacilli through comparative genomics of 213 strains and associated genera.</title>
        <authorList>
            <person name="Sun Z."/>
            <person name="Harris H.M."/>
            <person name="McCann A."/>
            <person name="Guo C."/>
            <person name="Argimon S."/>
            <person name="Zhang W."/>
            <person name="Yang X."/>
            <person name="Jeffery I.B."/>
            <person name="Cooney J.C."/>
            <person name="Kagawa T.F."/>
            <person name="Liu W."/>
            <person name="Song Y."/>
            <person name="Salvetti E."/>
            <person name="Wrobel A."/>
            <person name="Rasinkangas P."/>
            <person name="Parkhill J."/>
            <person name="Rea M.C."/>
            <person name="O'Sullivan O."/>
            <person name="Ritari J."/>
            <person name="Douillard F.P."/>
            <person name="Paul Ross R."/>
            <person name="Yang R."/>
            <person name="Briner A.E."/>
            <person name="Felis G.E."/>
            <person name="de Vos W.M."/>
            <person name="Barrangou R."/>
            <person name="Klaenhammer T.R."/>
            <person name="Caufield P.W."/>
            <person name="Cui Y."/>
            <person name="Zhang H."/>
            <person name="O'Toole P.W."/>
        </authorList>
    </citation>
    <scope>NUCLEOTIDE SEQUENCE [LARGE SCALE GENOMIC DNA]</scope>
    <source>
        <strain evidence="5 6">DSM 24716</strain>
    </source>
</reference>
<dbReference type="PATRIC" id="fig|993692.3.peg.42"/>
<dbReference type="GO" id="GO:0016491">
    <property type="term" value="F:oxidoreductase activity"/>
    <property type="evidence" value="ECO:0007669"/>
    <property type="project" value="UniProtKB-KW"/>
</dbReference>
<comment type="caution">
    <text evidence="5">The sequence shown here is derived from an EMBL/GenBank/DDBJ whole genome shotgun (WGS) entry which is preliminary data.</text>
</comment>
<gene>
    <name evidence="5" type="ORF">IV57_GL000043</name>
</gene>
<proteinExistence type="predicted"/>
<dbReference type="EMBL" id="JQCF01000001">
    <property type="protein sequence ID" value="KRO00725.1"/>
    <property type="molecule type" value="Genomic_DNA"/>
</dbReference>
<dbReference type="CDD" id="cd02136">
    <property type="entry name" value="PnbA_NfnB-like"/>
    <property type="match status" value="1"/>
</dbReference>
<dbReference type="InterPro" id="IPR029479">
    <property type="entry name" value="Nitroreductase"/>
</dbReference>
<evidence type="ECO:0000313" key="6">
    <source>
        <dbReference type="Proteomes" id="UP000051006"/>
    </source>
</evidence>
<dbReference type="InterPro" id="IPR050627">
    <property type="entry name" value="Nitroreductase/BluB"/>
</dbReference>
<evidence type="ECO:0000256" key="1">
    <source>
        <dbReference type="ARBA" id="ARBA00022630"/>
    </source>
</evidence>
<dbReference type="AlphaFoldDB" id="A0A0R2LFR9"/>
<name>A0A0R2LFR9_9LACO</name>
<dbReference type="Pfam" id="PF00881">
    <property type="entry name" value="Nitroreductase"/>
    <property type="match status" value="1"/>
</dbReference>
<evidence type="ECO:0000256" key="3">
    <source>
        <dbReference type="ARBA" id="ARBA00023002"/>
    </source>
</evidence>
<keyword evidence="6" id="KW-1185">Reference proteome</keyword>
<keyword evidence="1" id="KW-0285">Flavoprotein</keyword>
<sequence>MIQLEEKMETKNTILNRHSTRYFTDQKVDLKDIKEILILAQATPSWVNSQPEHIYLATGQSLETIRQRYLNRSKTAAHGKPELPVKSRKDWSKQGQDNMAAWSDGVSETLGSTWQDTMGSAADKLYNAPAILYLTLPKDYSLWSLYDLGAFGQTLMLSATDRGLGSMTAYQLIKFPDIVRNNLPISDDEVIISGIALGFRDNSATVNKINSNRQPLEQILTINN</sequence>
<feature type="domain" description="Nitroreductase" evidence="4">
    <location>
        <begin position="14"/>
        <end position="198"/>
    </location>
</feature>
<evidence type="ECO:0000256" key="2">
    <source>
        <dbReference type="ARBA" id="ARBA00022643"/>
    </source>
</evidence>
<dbReference type="PANTHER" id="PTHR23026">
    <property type="entry name" value="NADPH NITROREDUCTASE"/>
    <property type="match status" value="1"/>
</dbReference>
<protein>
    <submittedName>
        <fullName evidence="5">p-nitrobenzoate reductase</fullName>
    </submittedName>
</protein>
<dbReference type="Proteomes" id="UP000051006">
    <property type="component" value="Unassembled WGS sequence"/>
</dbReference>
<organism evidence="5 6">
    <name type="scientific">Companilactobacillus kimchiensis</name>
    <dbReference type="NCBI Taxonomy" id="993692"/>
    <lineage>
        <taxon>Bacteria</taxon>
        <taxon>Bacillati</taxon>
        <taxon>Bacillota</taxon>
        <taxon>Bacilli</taxon>
        <taxon>Lactobacillales</taxon>
        <taxon>Lactobacillaceae</taxon>
        <taxon>Companilactobacillus</taxon>
    </lineage>
</organism>
<dbReference type="SUPFAM" id="SSF55469">
    <property type="entry name" value="FMN-dependent nitroreductase-like"/>
    <property type="match status" value="1"/>
</dbReference>
<dbReference type="Gene3D" id="3.40.109.10">
    <property type="entry name" value="NADH Oxidase"/>
    <property type="match status" value="1"/>
</dbReference>
<evidence type="ECO:0000313" key="5">
    <source>
        <dbReference type="EMBL" id="KRO00725.1"/>
    </source>
</evidence>
<evidence type="ECO:0000259" key="4">
    <source>
        <dbReference type="Pfam" id="PF00881"/>
    </source>
</evidence>
<keyword evidence="2" id="KW-0288">FMN</keyword>
<accession>A0A0R2LFR9</accession>
<dbReference type="STRING" id="993692.IV57_GL000043"/>
<keyword evidence="3" id="KW-0560">Oxidoreductase</keyword>
<dbReference type="PANTHER" id="PTHR23026:SF90">
    <property type="entry name" value="IODOTYROSINE DEIODINASE 1"/>
    <property type="match status" value="1"/>
</dbReference>